<gene>
    <name evidence="1" type="ORF">GCM10018781_67800</name>
</gene>
<dbReference type="GeneID" id="95357049"/>
<dbReference type="Proteomes" id="UP000617734">
    <property type="component" value="Unassembled WGS sequence"/>
</dbReference>
<reference evidence="1" key="1">
    <citation type="journal article" date="2014" name="Int. J. Syst. Evol. Microbiol.">
        <title>Complete genome sequence of Corynebacterium casei LMG S-19264T (=DSM 44701T), isolated from a smear-ripened cheese.</title>
        <authorList>
            <consortium name="US DOE Joint Genome Institute (JGI-PGF)"/>
            <person name="Walter F."/>
            <person name="Albersmeier A."/>
            <person name="Kalinowski J."/>
            <person name="Ruckert C."/>
        </authorList>
    </citation>
    <scope>NUCLEOTIDE SEQUENCE</scope>
    <source>
        <strain evidence="1">JCM 4646</strain>
    </source>
</reference>
<comment type="caution">
    <text evidence="1">The sequence shown here is derived from an EMBL/GenBank/DDBJ whole genome shotgun (WGS) entry which is preliminary data.</text>
</comment>
<protein>
    <submittedName>
        <fullName evidence="1">Uncharacterized protein</fullName>
    </submittedName>
</protein>
<sequence>MGLSRLDIVYLSLTRRPGTPAHPAEAADVVDILWAHARPGDDLEHVSANAGPGRLDLLLYLRTRETAPGPRNHLHRAGRLLARCHQASALMRERYLPAGPPAARPDAAAS</sequence>
<proteinExistence type="predicted"/>
<dbReference type="EMBL" id="BNBO01000059">
    <property type="protein sequence ID" value="GHH82584.1"/>
    <property type="molecule type" value="Genomic_DNA"/>
</dbReference>
<evidence type="ECO:0000313" key="2">
    <source>
        <dbReference type="Proteomes" id="UP000617734"/>
    </source>
</evidence>
<dbReference type="AlphaFoldDB" id="A0A919L3Y2"/>
<organism evidence="1 2">
    <name type="scientific">Kitasatospora indigofera</name>
    <dbReference type="NCBI Taxonomy" id="67307"/>
    <lineage>
        <taxon>Bacteria</taxon>
        <taxon>Bacillati</taxon>
        <taxon>Actinomycetota</taxon>
        <taxon>Actinomycetes</taxon>
        <taxon>Kitasatosporales</taxon>
        <taxon>Streptomycetaceae</taxon>
        <taxon>Kitasatospora</taxon>
    </lineage>
</organism>
<keyword evidence="2" id="KW-1185">Reference proteome</keyword>
<evidence type="ECO:0000313" key="1">
    <source>
        <dbReference type="EMBL" id="GHH82584.1"/>
    </source>
</evidence>
<accession>A0A919L3Y2</accession>
<name>A0A919L3Y2_9ACTN</name>
<reference evidence="1" key="2">
    <citation type="submission" date="2020-09" db="EMBL/GenBank/DDBJ databases">
        <authorList>
            <person name="Sun Q."/>
            <person name="Ohkuma M."/>
        </authorList>
    </citation>
    <scope>NUCLEOTIDE SEQUENCE</scope>
    <source>
        <strain evidence="1">JCM 4646</strain>
    </source>
</reference>
<dbReference type="RefSeq" id="WP_190214751.1">
    <property type="nucleotide sequence ID" value="NZ_BNBO01000059.1"/>
</dbReference>